<organism evidence="2 3">
    <name type="scientific">Striga asiatica</name>
    <name type="common">Asiatic witchweed</name>
    <name type="synonym">Buchnera asiatica</name>
    <dbReference type="NCBI Taxonomy" id="4170"/>
    <lineage>
        <taxon>Eukaryota</taxon>
        <taxon>Viridiplantae</taxon>
        <taxon>Streptophyta</taxon>
        <taxon>Embryophyta</taxon>
        <taxon>Tracheophyta</taxon>
        <taxon>Spermatophyta</taxon>
        <taxon>Magnoliopsida</taxon>
        <taxon>eudicotyledons</taxon>
        <taxon>Gunneridae</taxon>
        <taxon>Pentapetalae</taxon>
        <taxon>asterids</taxon>
        <taxon>lamiids</taxon>
        <taxon>Lamiales</taxon>
        <taxon>Orobanchaceae</taxon>
        <taxon>Buchnereae</taxon>
        <taxon>Striga</taxon>
    </lineage>
</organism>
<sequence length="296" mass="32670">MSSSLTPRVESQLYCTNRRTRDIYVYLHVADEKSEENESHETYQNTKDSLDYISTCRETLSVRATIFQTSQTEPQTIEIFLDQIRRRNFVVKCIGKQPEIEIVAFSITSVEDLGVVIPPLVFRARRVTVEIPYPASNGAPFMPAFVLPTRKDSLHGHQGKGGGKIDGEIALQISDGDFVGVLDKVAPSEDSGGGRHIGSAEFNDDVECGEEVNDGAGGDEDPGPREVHGEAMSVDSEAEKVEEERVHEKGDEGRDEENAVPPVDEVAAWVEYLVPPLTVTVPEEGRRVGEWGEVEL</sequence>
<proteinExistence type="predicted"/>
<comment type="caution">
    <text evidence="2">The sequence shown here is derived from an EMBL/GenBank/DDBJ whole genome shotgun (WGS) entry which is preliminary data.</text>
</comment>
<keyword evidence="2" id="KW-0489">Methyltransferase</keyword>
<feature type="compositionally biased region" description="Acidic residues" evidence="1">
    <location>
        <begin position="202"/>
        <end position="221"/>
    </location>
</feature>
<keyword evidence="3" id="KW-1185">Reference proteome</keyword>
<evidence type="ECO:0000256" key="1">
    <source>
        <dbReference type="SAM" id="MobiDB-lite"/>
    </source>
</evidence>
<dbReference type="GO" id="GO:0032259">
    <property type="term" value="P:methylation"/>
    <property type="evidence" value="ECO:0007669"/>
    <property type="project" value="UniProtKB-KW"/>
</dbReference>
<dbReference type="Proteomes" id="UP000325081">
    <property type="component" value="Unassembled WGS sequence"/>
</dbReference>
<evidence type="ECO:0000313" key="2">
    <source>
        <dbReference type="EMBL" id="GER30386.1"/>
    </source>
</evidence>
<reference evidence="3" key="1">
    <citation type="journal article" date="2019" name="Curr. Biol.">
        <title>Genome Sequence of Striga asiatica Provides Insight into the Evolution of Plant Parasitism.</title>
        <authorList>
            <person name="Yoshida S."/>
            <person name="Kim S."/>
            <person name="Wafula E.K."/>
            <person name="Tanskanen J."/>
            <person name="Kim Y.M."/>
            <person name="Honaas L."/>
            <person name="Yang Z."/>
            <person name="Spallek T."/>
            <person name="Conn C.E."/>
            <person name="Ichihashi Y."/>
            <person name="Cheong K."/>
            <person name="Cui S."/>
            <person name="Der J.P."/>
            <person name="Gundlach H."/>
            <person name="Jiao Y."/>
            <person name="Hori C."/>
            <person name="Ishida J.K."/>
            <person name="Kasahara H."/>
            <person name="Kiba T."/>
            <person name="Kim M.S."/>
            <person name="Koo N."/>
            <person name="Laohavisit A."/>
            <person name="Lee Y.H."/>
            <person name="Lumba S."/>
            <person name="McCourt P."/>
            <person name="Mortimer J.C."/>
            <person name="Mutuku J.M."/>
            <person name="Nomura T."/>
            <person name="Sasaki-Sekimoto Y."/>
            <person name="Seto Y."/>
            <person name="Wang Y."/>
            <person name="Wakatake T."/>
            <person name="Sakakibara H."/>
            <person name="Demura T."/>
            <person name="Yamaguchi S."/>
            <person name="Yoneyama K."/>
            <person name="Manabe R.I."/>
            <person name="Nelson D.C."/>
            <person name="Schulman A.H."/>
            <person name="Timko M.P."/>
            <person name="dePamphilis C.W."/>
            <person name="Choi D."/>
            <person name="Shirasu K."/>
        </authorList>
    </citation>
    <scope>NUCLEOTIDE SEQUENCE [LARGE SCALE GENOMIC DNA]</scope>
    <source>
        <strain evidence="3">cv. UVA1</strain>
    </source>
</reference>
<dbReference type="EMBL" id="BKCP01004339">
    <property type="protein sequence ID" value="GER30386.1"/>
    <property type="molecule type" value="Genomic_DNA"/>
</dbReference>
<evidence type="ECO:0000313" key="3">
    <source>
        <dbReference type="Proteomes" id="UP000325081"/>
    </source>
</evidence>
<dbReference type="GO" id="GO:0008168">
    <property type="term" value="F:methyltransferase activity"/>
    <property type="evidence" value="ECO:0007669"/>
    <property type="project" value="UniProtKB-KW"/>
</dbReference>
<gene>
    <name evidence="2" type="ORF">STAS_06330</name>
</gene>
<feature type="region of interest" description="Disordered" evidence="1">
    <location>
        <begin position="184"/>
        <end position="262"/>
    </location>
</feature>
<feature type="compositionally biased region" description="Basic and acidic residues" evidence="1">
    <location>
        <begin position="237"/>
        <end position="252"/>
    </location>
</feature>
<accession>A0A5A7PCZ7</accession>
<protein>
    <submittedName>
        <fullName evidence="2">Protein-l-isoaspartate methyltransferase 2</fullName>
    </submittedName>
</protein>
<keyword evidence="2" id="KW-0808">Transferase</keyword>
<dbReference type="AlphaFoldDB" id="A0A5A7PCZ7"/>
<name>A0A5A7PCZ7_STRAF</name>